<comment type="caution">
    <text evidence="1">The sequence shown here is derived from an EMBL/GenBank/DDBJ whole genome shotgun (WGS) entry which is preliminary data.</text>
</comment>
<dbReference type="Proteomes" id="UP000285666">
    <property type="component" value="Unassembled WGS sequence"/>
</dbReference>
<dbReference type="AlphaFoldDB" id="A0A3E4F7H1"/>
<evidence type="ECO:0000313" key="2">
    <source>
        <dbReference type="EMBL" id="RHF79156.1"/>
    </source>
</evidence>
<gene>
    <name evidence="2" type="ORF">DW658_07085</name>
    <name evidence="1" type="ORF">DXD84_06100</name>
</gene>
<sequence length="353" mass="42419">MKTDCCENKLIIPTGYMGSGSSAITDLICEFDGYEADNGTFEYVFLHCPDGLFDLEDKLLIGNNSMRSDEAIRSFEKRMYELYSNKYWWVANYKKRIGREFWKYTKDFTESLVQYESEAYWYMQERIDFLKFLKLGFRALIRNVSRGKIVIKKPLEYKIMRTSFVTPEEFYEKAQKYINNILKCMEIEKKNIILDQMLLPHNVYRAEKYFDDNMECFVVNRDPRDVFILNKYVWTRNGNPVPFPTDVKEFCGYYKRLRAIEKRCDNIHVHIIQFEDLIYKYDEKLNQIIDILGLDETAHSKKKTMFNPQKSINNTQLFMLNKYREEAKIIERELPEFLYDFPYINSTDVEKSF</sequence>
<dbReference type="EMBL" id="QRHN01000007">
    <property type="protein sequence ID" value="RHF79156.1"/>
    <property type="molecule type" value="Genomic_DNA"/>
</dbReference>
<dbReference type="Gene3D" id="3.40.50.300">
    <property type="entry name" value="P-loop containing nucleotide triphosphate hydrolases"/>
    <property type="match status" value="1"/>
</dbReference>
<accession>A0A3E4F7H1</accession>
<reference evidence="3 4" key="1">
    <citation type="submission" date="2018-08" db="EMBL/GenBank/DDBJ databases">
        <title>A genome reference for cultivated species of the human gut microbiota.</title>
        <authorList>
            <person name="Zou Y."/>
            <person name="Xue W."/>
            <person name="Luo G."/>
        </authorList>
    </citation>
    <scope>NUCLEOTIDE SEQUENCE [LARGE SCALE GENOMIC DNA]</scope>
    <source>
        <strain evidence="2 4">AM23-7AC</strain>
        <strain evidence="1 3">TM09-19AC</strain>
    </source>
</reference>
<name>A0A3E4F7H1_9FIRM</name>
<evidence type="ECO:0000313" key="1">
    <source>
        <dbReference type="EMBL" id="RGI85025.1"/>
    </source>
</evidence>
<dbReference type="Proteomes" id="UP000260664">
    <property type="component" value="Unassembled WGS sequence"/>
</dbReference>
<evidence type="ECO:0000313" key="4">
    <source>
        <dbReference type="Proteomes" id="UP000285666"/>
    </source>
</evidence>
<dbReference type="InterPro" id="IPR027417">
    <property type="entry name" value="P-loop_NTPase"/>
</dbReference>
<proteinExistence type="predicted"/>
<organism evidence="1 3">
    <name type="scientific">Dorea formicigenerans</name>
    <dbReference type="NCBI Taxonomy" id="39486"/>
    <lineage>
        <taxon>Bacteria</taxon>
        <taxon>Bacillati</taxon>
        <taxon>Bacillota</taxon>
        <taxon>Clostridia</taxon>
        <taxon>Lachnospirales</taxon>
        <taxon>Lachnospiraceae</taxon>
        <taxon>Dorea</taxon>
    </lineage>
</organism>
<dbReference type="SUPFAM" id="SSF52540">
    <property type="entry name" value="P-loop containing nucleoside triphosphate hydrolases"/>
    <property type="match status" value="1"/>
</dbReference>
<protein>
    <recommendedName>
        <fullName evidence="5">Sulfotransferase</fullName>
    </recommendedName>
</protein>
<dbReference type="EMBL" id="QSOI01000005">
    <property type="protein sequence ID" value="RGI85025.1"/>
    <property type="molecule type" value="Genomic_DNA"/>
</dbReference>
<evidence type="ECO:0008006" key="5">
    <source>
        <dbReference type="Google" id="ProtNLM"/>
    </source>
</evidence>
<evidence type="ECO:0000313" key="3">
    <source>
        <dbReference type="Proteomes" id="UP000260664"/>
    </source>
</evidence>
<dbReference type="RefSeq" id="WP_117494812.1">
    <property type="nucleotide sequence ID" value="NZ_QRHN01000007.1"/>
</dbReference>